<protein>
    <submittedName>
        <fullName evidence="5">Transcriptional regulator, GntR family</fullName>
    </submittedName>
</protein>
<name>A0A1H4ARG1_9BACT</name>
<dbReference type="PROSITE" id="PS50949">
    <property type="entry name" value="HTH_GNTR"/>
    <property type="match status" value="1"/>
</dbReference>
<dbReference type="SUPFAM" id="SSF46785">
    <property type="entry name" value="Winged helix' DNA-binding domain"/>
    <property type="match status" value="1"/>
</dbReference>
<dbReference type="InterPro" id="IPR036390">
    <property type="entry name" value="WH_DNA-bd_sf"/>
</dbReference>
<accession>A0A1H4ARG1</accession>
<sequence length="237" mass="26612">MKTKLIERHQTLREKILETIRDAILKGDLKPGEKVAEPELAERFGISRTPIREAFRQLESEGYLTVVPRKGAVVAALSEKDVQEYYAVKSILEGYAAELAAENLSEKELAKLISINERLKRLATEGDVKTFYKVHHEFHDTFLKAADNSKLYELINQLGQKFTRLRMASLSVEGRMAISVAEHDKLLKAFHDHDGKAAENLIKKTAAIGGKVLLENMAHSQGEPVTDSLLDQNIDAY</sequence>
<evidence type="ECO:0000256" key="1">
    <source>
        <dbReference type="ARBA" id="ARBA00023015"/>
    </source>
</evidence>
<dbReference type="GO" id="GO:0003700">
    <property type="term" value="F:DNA-binding transcription factor activity"/>
    <property type="evidence" value="ECO:0007669"/>
    <property type="project" value="InterPro"/>
</dbReference>
<dbReference type="CDD" id="cd07377">
    <property type="entry name" value="WHTH_GntR"/>
    <property type="match status" value="1"/>
</dbReference>
<dbReference type="Pfam" id="PF00392">
    <property type="entry name" value="GntR"/>
    <property type="match status" value="1"/>
</dbReference>
<dbReference type="PANTHER" id="PTHR43537">
    <property type="entry name" value="TRANSCRIPTIONAL REGULATOR, GNTR FAMILY"/>
    <property type="match status" value="1"/>
</dbReference>
<dbReference type="InterPro" id="IPR011711">
    <property type="entry name" value="GntR_C"/>
</dbReference>
<dbReference type="Pfam" id="PF07729">
    <property type="entry name" value="FCD"/>
    <property type="match status" value="1"/>
</dbReference>
<keyword evidence="3" id="KW-0804">Transcription</keyword>
<dbReference type="GO" id="GO:0043565">
    <property type="term" value="F:sequence-specific DNA binding"/>
    <property type="evidence" value="ECO:0007669"/>
    <property type="project" value="InterPro"/>
</dbReference>
<dbReference type="PRINTS" id="PR00033">
    <property type="entry name" value="HTHASNC"/>
</dbReference>
<keyword evidence="2" id="KW-0238">DNA-binding</keyword>
<keyword evidence="6" id="KW-1185">Reference proteome</keyword>
<dbReference type="InterPro" id="IPR000524">
    <property type="entry name" value="Tscrpt_reg_HTH_GntR"/>
</dbReference>
<keyword evidence="1" id="KW-0805">Transcription regulation</keyword>
<dbReference type="PANTHER" id="PTHR43537:SF24">
    <property type="entry name" value="GLUCONATE OPERON TRANSCRIPTIONAL REPRESSOR"/>
    <property type="match status" value="1"/>
</dbReference>
<dbReference type="SUPFAM" id="SSF48008">
    <property type="entry name" value="GntR ligand-binding domain-like"/>
    <property type="match status" value="1"/>
</dbReference>
<dbReference type="RefSeq" id="WP_092347466.1">
    <property type="nucleotide sequence ID" value="NZ_FNQN01000005.1"/>
</dbReference>
<dbReference type="STRING" id="37625.SAMN05660420_01951"/>
<dbReference type="InterPro" id="IPR036388">
    <property type="entry name" value="WH-like_DNA-bd_sf"/>
</dbReference>
<proteinExistence type="predicted"/>
<dbReference type="EMBL" id="FNQN01000005">
    <property type="protein sequence ID" value="SEA38469.1"/>
    <property type="molecule type" value="Genomic_DNA"/>
</dbReference>
<evidence type="ECO:0000259" key="4">
    <source>
        <dbReference type="PROSITE" id="PS50949"/>
    </source>
</evidence>
<gene>
    <name evidence="5" type="ORF">SAMN05660420_01951</name>
</gene>
<dbReference type="PRINTS" id="PR00035">
    <property type="entry name" value="HTHGNTR"/>
</dbReference>
<reference evidence="5 6" key="1">
    <citation type="submission" date="2016-10" db="EMBL/GenBank/DDBJ databases">
        <authorList>
            <person name="de Groot N.N."/>
        </authorList>
    </citation>
    <scope>NUCLEOTIDE SEQUENCE [LARGE SCALE GENOMIC DNA]</scope>
    <source>
        <strain evidence="5 6">DSM 7343</strain>
    </source>
</reference>
<dbReference type="InterPro" id="IPR000485">
    <property type="entry name" value="AsnC-type_HTH_dom"/>
</dbReference>
<dbReference type="OrthoDB" id="9812645at2"/>
<dbReference type="Proteomes" id="UP000199409">
    <property type="component" value="Unassembled WGS sequence"/>
</dbReference>
<dbReference type="SMART" id="SM00895">
    <property type="entry name" value="FCD"/>
    <property type="match status" value="1"/>
</dbReference>
<dbReference type="InterPro" id="IPR008920">
    <property type="entry name" value="TF_FadR/GntR_C"/>
</dbReference>
<dbReference type="Gene3D" id="1.20.120.530">
    <property type="entry name" value="GntR ligand-binding domain-like"/>
    <property type="match status" value="1"/>
</dbReference>
<evidence type="ECO:0000256" key="2">
    <source>
        <dbReference type="ARBA" id="ARBA00023125"/>
    </source>
</evidence>
<dbReference type="SMART" id="SM00345">
    <property type="entry name" value="HTH_GNTR"/>
    <property type="match status" value="1"/>
</dbReference>
<organism evidence="5 6">
    <name type="scientific">Desulfuromusa kysingii</name>
    <dbReference type="NCBI Taxonomy" id="37625"/>
    <lineage>
        <taxon>Bacteria</taxon>
        <taxon>Pseudomonadati</taxon>
        <taxon>Thermodesulfobacteriota</taxon>
        <taxon>Desulfuromonadia</taxon>
        <taxon>Desulfuromonadales</taxon>
        <taxon>Geopsychrobacteraceae</taxon>
        <taxon>Desulfuromusa</taxon>
    </lineage>
</organism>
<evidence type="ECO:0000256" key="3">
    <source>
        <dbReference type="ARBA" id="ARBA00023163"/>
    </source>
</evidence>
<evidence type="ECO:0000313" key="5">
    <source>
        <dbReference type="EMBL" id="SEA38469.1"/>
    </source>
</evidence>
<evidence type="ECO:0000313" key="6">
    <source>
        <dbReference type="Proteomes" id="UP000199409"/>
    </source>
</evidence>
<dbReference type="AlphaFoldDB" id="A0A1H4ARG1"/>
<dbReference type="Gene3D" id="1.10.10.10">
    <property type="entry name" value="Winged helix-like DNA-binding domain superfamily/Winged helix DNA-binding domain"/>
    <property type="match status" value="1"/>
</dbReference>
<feature type="domain" description="HTH gntR-type" evidence="4">
    <location>
        <begin position="10"/>
        <end position="77"/>
    </location>
</feature>